<sequence length="236" mass="25813">MPTFVTRRTALGVATAAALASLTACASDIRPLEDPSVVDPMRPYKGDLKFNSYKSTGTYRPASTTKKAENPPMPVPPENIKSKTISGMYAALGYWLAALNYLTVTGDAAPFKDVDLDGIYVQKMKIYVDLYAKDEGWMYGTDTPLLAELIEETPQKVDDEQYRWKGIGRNHKAAVLHYVPEDRDIHIADTSGSSANDEVTFVLNYRNNTWMVTIETKSSSTAAPDSSGGSNSGLNV</sequence>
<evidence type="ECO:0000256" key="2">
    <source>
        <dbReference type="SAM" id="SignalP"/>
    </source>
</evidence>
<feature type="signal peptide" evidence="2">
    <location>
        <begin position="1"/>
        <end position="26"/>
    </location>
</feature>
<feature type="region of interest" description="Disordered" evidence="1">
    <location>
        <begin position="217"/>
        <end position="236"/>
    </location>
</feature>
<proteinExistence type="predicted"/>
<feature type="domain" description="DUF6318" evidence="3">
    <location>
        <begin position="57"/>
        <end position="214"/>
    </location>
</feature>
<dbReference type="RefSeq" id="WP_012903688.1">
    <property type="nucleotide sequence ID" value="NZ_CAURGI010000002.1"/>
</dbReference>
<keyword evidence="2" id="KW-0732">Signal</keyword>
<dbReference type="EMBL" id="CP023510">
    <property type="protein sequence ID" value="ATF62489.1"/>
    <property type="molecule type" value="Genomic_DNA"/>
</dbReference>
<name>A0A291DDU5_9MICC</name>
<evidence type="ECO:0000313" key="5">
    <source>
        <dbReference type="Proteomes" id="UP000218628"/>
    </source>
</evidence>
<protein>
    <submittedName>
        <fullName evidence="4">3-isopropylmalate dehydrogenase</fullName>
    </submittedName>
</protein>
<dbReference type="Proteomes" id="UP000218628">
    <property type="component" value="Chromosome"/>
</dbReference>
<evidence type="ECO:0000256" key="1">
    <source>
        <dbReference type="SAM" id="MobiDB-lite"/>
    </source>
</evidence>
<organism evidence="4 5">
    <name type="scientific">Rothia mucilaginosa</name>
    <dbReference type="NCBI Taxonomy" id="43675"/>
    <lineage>
        <taxon>Bacteria</taxon>
        <taxon>Bacillati</taxon>
        <taxon>Actinomycetota</taxon>
        <taxon>Actinomycetes</taxon>
        <taxon>Micrococcales</taxon>
        <taxon>Micrococcaceae</taxon>
        <taxon>Rothia</taxon>
    </lineage>
</organism>
<accession>A0A291DDU5</accession>
<dbReference type="PROSITE" id="PS51257">
    <property type="entry name" value="PROKAR_LIPOPROTEIN"/>
    <property type="match status" value="1"/>
</dbReference>
<evidence type="ECO:0000313" key="4">
    <source>
        <dbReference type="EMBL" id="ATF62489.1"/>
    </source>
</evidence>
<reference evidence="5" key="1">
    <citation type="submission" date="2017-09" db="EMBL/GenBank/DDBJ databases">
        <title>FDA dAtabase for Regulatory Grade micrObial Sequences (FDA-ARGOS): Supporting development and validation of Infectious Disease Dx tests.</title>
        <authorList>
            <person name="Minogue T."/>
            <person name="Wolcott M."/>
            <person name="Wasieloski L."/>
            <person name="Aguilar W."/>
            <person name="Moore D."/>
            <person name="Tallon L."/>
            <person name="Sadzewicz L."/>
            <person name="Ott S."/>
            <person name="Zhao X."/>
            <person name="Nagaraj S."/>
            <person name="Vavikolanu K."/>
            <person name="Aluvathingal J."/>
            <person name="Nadendla S."/>
            <person name="Sichtig H."/>
        </authorList>
    </citation>
    <scope>NUCLEOTIDE SEQUENCE [LARGE SCALE GENOMIC DNA]</scope>
    <source>
        <strain evidence="5">FDAARGOS_369</strain>
    </source>
</reference>
<evidence type="ECO:0000259" key="3">
    <source>
        <dbReference type="Pfam" id="PF19843"/>
    </source>
</evidence>
<dbReference type="Pfam" id="PF19843">
    <property type="entry name" value="DUF6318"/>
    <property type="match status" value="1"/>
</dbReference>
<gene>
    <name evidence="4" type="ORF">CO690_01875</name>
</gene>
<dbReference type="AlphaFoldDB" id="A0A291DDU5"/>
<feature type="chain" id="PRO_5012629276" evidence="2">
    <location>
        <begin position="27"/>
        <end position="236"/>
    </location>
</feature>
<dbReference type="InterPro" id="IPR046281">
    <property type="entry name" value="DUF6318"/>
</dbReference>